<dbReference type="SUPFAM" id="SSF56436">
    <property type="entry name" value="C-type lectin-like"/>
    <property type="match status" value="1"/>
</dbReference>
<dbReference type="Gene3D" id="3.10.100.10">
    <property type="entry name" value="Mannose-Binding Protein A, subunit A"/>
    <property type="match status" value="1"/>
</dbReference>
<dbReference type="InterPro" id="IPR016187">
    <property type="entry name" value="CTDL_fold"/>
</dbReference>
<dbReference type="AlphaFoldDB" id="A0A7M5UXE0"/>
<feature type="domain" description="C-type lectin" evidence="2">
    <location>
        <begin position="37"/>
        <end position="153"/>
    </location>
</feature>
<dbReference type="Proteomes" id="UP000594262">
    <property type="component" value="Unplaced"/>
</dbReference>
<dbReference type="OrthoDB" id="441660at2759"/>
<dbReference type="EnsemblMetazoa" id="CLYHEMT005896.1">
    <property type="protein sequence ID" value="CLYHEMP005896.1"/>
    <property type="gene ID" value="CLYHEMG005896"/>
</dbReference>
<organism evidence="3 4">
    <name type="scientific">Clytia hemisphaerica</name>
    <dbReference type="NCBI Taxonomy" id="252671"/>
    <lineage>
        <taxon>Eukaryota</taxon>
        <taxon>Metazoa</taxon>
        <taxon>Cnidaria</taxon>
        <taxon>Hydrozoa</taxon>
        <taxon>Hydroidolina</taxon>
        <taxon>Leptothecata</taxon>
        <taxon>Obeliida</taxon>
        <taxon>Clytiidae</taxon>
        <taxon>Clytia</taxon>
    </lineage>
</organism>
<reference evidence="3" key="1">
    <citation type="submission" date="2021-01" db="UniProtKB">
        <authorList>
            <consortium name="EnsemblMetazoa"/>
        </authorList>
    </citation>
    <scope>IDENTIFICATION</scope>
</reference>
<dbReference type="InterPro" id="IPR001304">
    <property type="entry name" value="C-type_lectin-like"/>
</dbReference>
<sequence length="157" mass="17734">MGFLSQLLLISLIGVTLSQSCIPSNWNYAWVKVGKAWFTQLKVSRTWLQQVEMCKKVEPAHMSTIGTLRNKEENSKIQTTFTGPTWIGGFEVGSTGQWFWWGANINKITTTFWASGEPSDSSGPNEGCMMYGYRPGRSWDDDMCSALYMGLCEFRCD</sequence>
<dbReference type="GeneID" id="136822865"/>
<evidence type="ECO:0000256" key="1">
    <source>
        <dbReference type="SAM" id="SignalP"/>
    </source>
</evidence>
<dbReference type="InterPro" id="IPR016186">
    <property type="entry name" value="C-type_lectin-like/link_sf"/>
</dbReference>
<dbReference type="CDD" id="cd00037">
    <property type="entry name" value="CLECT"/>
    <property type="match status" value="1"/>
</dbReference>
<name>A0A7M5UXE0_9CNID</name>
<feature type="chain" id="PRO_5029675434" description="C-type lectin domain-containing protein" evidence="1">
    <location>
        <begin position="19"/>
        <end position="157"/>
    </location>
</feature>
<feature type="signal peptide" evidence="1">
    <location>
        <begin position="1"/>
        <end position="18"/>
    </location>
</feature>
<keyword evidence="4" id="KW-1185">Reference proteome</keyword>
<proteinExistence type="predicted"/>
<dbReference type="RefSeq" id="XP_066935279.1">
    <property type="nucleotide sequence ID" value="XM_067079178.1"/>
</dbReference>
<dbReference type="PROSITE" id="PS50041">
    <property type="entry name" value="C_TYPE_LECTIN_2"/>
    <property type="match status" value="1"/>
</dbReference>
<protein>
    <recommendedName>
        <fullName evidence="2">C-type lectin domain-containing protein</fullName>
    </recommendedName>
</protein>
<accession>A0A7M5UXE0</accession>
<dbReference type="Pfam" id="PF00059">
    <property type="entry name" value="Lectin_C"/>
    <property type="match status" value="1"/>
</dbReference>
<evidence type="ECO:0000313" key="4">
    <source>
        <dbReference type="Proteomes" id="UP000594262"/>
    </source>
</evidence>
<keyword evidence="1" id="KW-0732">Signal</keyword>
<evidence type="ECO:0000313" key="3">
    <source>
        <dbReference type="EnsemblMetazoa" id="CLYHEMP005896.1"/>
    </source>
</evidence>
<evidence type="ECO:0000259" key="2">
    <source>
        <dbReference type="PROSITE" id="PS50041"/>
    </source>
</evidence>